<evidence type="ECO:0000313" key="7">
    <source>
        <dbReference type="EMBL" id="HJG27584.1"/>
    </source>
</evidence>
<dbReference type="InterPro" id="IPR000705">
    <property type="entry name" value="Galactokinase"/>
</dbReference>
<keyword evidence="3" id="KW-0418">Kinase</keyword>
<dbReference type="PANTHER" id="PTHR10457:SF7">
    <property type="entry name" value="GALACTOKINASE-RELATED"/>
    <property type="match status" value="1"/>
</dbReference>
<dbReference type="Gene3D" id="3.30.70.890">
    <property type="entry name" value="GHMP kinase, C-terminal domain"/>
    <property type="match status" value="1"/>
</dbReference>
<feature type="domain" description="Galactokinase N-terminal" evidence="6">
    <location>
        <begin position="44"/>
        <end position="93"/>
    </location>
</feature>
<dbReference type="GO" id="GO:0005829">
    <property type="term" value="C:cytosol"/>
    <property type="evidence" value="ECO:0007669"/>
    <property type="project" value="TreeGrafter"/>
</dbReference>
<dbReference type="Gene3D" id="3.30.230.10">
    <property type="match status" value="1"/>
</dbReference>
<dbReference type="SUPFAM" id="SSF55060">
    <property type="entry name" value="GHMP Kinase, C-terminal domain"/>
    <property type="match status" value="1"/>
</dbReference>
<comment type="caution">
    <text evidence="7">The sequence shown here is derived from an EMBL/GenBank/DDBJ whole genome shotgun (WGS) entry which is preliminary data.</text>
</comment>
<protein>
    <submittedName>
        <fullName evidence="7">Galactokinase</fullName>
    </submittedName>
</protein>
<dbReference type="Pfam" id="PF00288">
    <property type="entry name" value="GHMP_kinases_N"/>
    <property type="match status" value="1"/>
</dbReference>
<feature type="domain" description="GHMP kinase N-terminal" evidence="5">
    <location>
        <begin position="138"/>
        <end position="221"/>
    </location>
</feature>
<dbReference type="EMBL" id="DYVE01000075">
    <property type="protein sequence ID" value="HJG27584.1"/>
    <property type="molecule type" value="Genomic_DNA"/>
</dbReference>
<evidence type="ECO:0000313" key="8">
    <source>
        <dbReference type="Proteomes" id="UP000782880"/>
    </source>
</evidence>
<dbReference type="InterPro" id="IPR020568">
    <property type="entry name" value="Ribosomal_Su5_D2-typ_SF"/>
</dbReference>
<keyword evidence="4" id="KW-0067">ATP-binding</keyword>
<sequence length="435" mass="47189">MANTIELKQQIAQGLYDGAFTKLYGADEKIVAAQRARYTQLIDRFAAEFGAERTVHLYSAPGRTEIGGNHTDHNNGVVLAGSVNLDIVAVVSPNQDNIVRVKSHGFEKIDDVDLSIRTPQPREAEHSAALIRGVAVGILSDGGKVGGFDAYTTSDVLRGSGLSSSAAFEVCIGAIFRGEYNNNDMEKFSQVRIAQIGQYAENVFFGKPCGLMDQTACAVGGVITIDFKDPEHPVVGQTEIDLAKHGFVMCISDTKGSHADLTDDYAAIRREMESVAAQFGKKVLRDVPEEDFYAAIPKLRKTVGDRAVVRSIHFYNDCRRAAELCDAVQKDEFDKFLRLIIEGGHSSFEFNQNAYSIKNPKEQGVTLALALSQKVLNGRGAWRLQGGGFAGTIQAFVPSDLVDAYRAAIDGCFGEGSCHVLNIRNYGAVPVTPEL</sequence>
<dbReference type="InterPro" id="IPR006206">
    <property type="entry name" value="Mevalonate/galactokinase"/>
</dbReference>
<dbReference type="AlphaFoldDB" id="A0A921II74"/>
<comment type="similarity">
    <text evidence="1">Belongs to the GHMP kinase family. GalK subfamily.</text>
</comment>
<evidence type="ECO:0000256" key="2">
    <source>
        <dbReference type="ARBA" id="ARBA00022741"/>
    </source>
</evidence>
<dbReference type="GO" id="GO:0006012">
    <property type="term" value="P:galactose metabolic process"/>
    <property type="evidence" value="ECO:0007669"/>
    <property type="project" value="InterPro"/>
</dbReference>
<dbReference type="PIRSF" id="PIRSF000530">
    <property type="entry name" value="Galactokinase"/>
    <property type="match status" value="1"/>
</dbReference>
<evidence type="ECO:0000256" key="3">
    <source>
        <dbReference type="ARBA" id="ARBA00022777"/>
    </source>
</evidence>
<dbReference type="Proteomes" id="UP000782880">
    <property type="component" value="Unassembled WGS sequence"/>
</dbReference>
<keyword evidence="2" id="KW-0547">Nucleotide-binding</keyword>
<organism evidence="7 8">
    <name type="scientific">Subdoligranulum variabile</name>
    <dbReference type="NCBI Taxonomy" id="214851"/>
    <lineage>
        <taxon>Bacteria</taxon>
        <taxon>Bacillati</taxon>
        <taxon>Bacillota</taxon>
        <taxon>Clostridia</taxon>
        <taxon>Eubacteriales</taxon>
        <taxon>Oscillospiraceae</taxon>
        <taxon>Subdoligranulum</taxon>
    </lineage>
</organism>
<dbReference type="PRINTS" id="PR00959">
    <property type="entry name" value="MEVGALKINASE"/>
</dbReference>
<dbReference type="SUPFAM" id="SSF54211">
    <property type="entry name" value="Ribosomal protein S5 domain 2-like"/>
    <property type="match status" value="1"/>
</dbReference>
<dbReference type="PRINTS" id="PR00473">
    <property type="entry name" value="GALCTOKINASE"/>
</dbReference>
<evidence type="ECO:0000256" key="1">
    <source>
        <dbReference type="ARBA" id="ARBA00006566"/>
    </source>
</evidence>
<reference evidence="7" key="1">
    <citation type="journal article" date="2021" name="PeerJ">
        <title>Extensive microbial diversity within the chicken gut microbiome revealed by metagenomics and culture.</title>
        <authorList>
            <person name="Gilroy R."/>
            <person name="Ravi A."/>
            <person name="Getino M."/>
            <person name="Pursley I."/>
            <person name="Horton D.L."/>
            <person name="Alikhan N.F."/>
            <person name="Baker D."/>
            <person name="Gharbi K."/>
            <person name="Hall N."/>
            <person name="Watson M."/>
            <person name="Adriaenssens E.M."/>
            <person name="Foster-Nyarko E."/>
            <person name="Jarju S."/>
            <person name="Secka A."/>
            <person name="Antonio M."/>
            <person name="Oren A."/>
            <person name="Chaudhuri R.R."/>
            <person name="La Ragione R."/>
            <person name="Hildebrand F."/>
            <person name="Pallen M.J."/>
        </authorList>
    </citation>
    <scope>NUCLEOTIDE SEQUENCE</scope>
    <source>
        <strain evidence="7">ChiBcec21-2208</strain>
    </source>
</reference>
<dbReference type="InterPro" id="IPR006204">
    <property type="entry name" value="GHMP_kinase_N_dom"/>
</dbReference>
<dbReference type="Pfam" id="PF10509">
    <property type="entry name" value="GalKase_gal_bdg"/>
    <property type="match status" value="1"/>
</dbReference>
<keyword evidence="3" id="KW-0808">Transferase</keyword>
<gene>
    <name evidence="7" type="ORF">K8V20_02915</name>
</gene>
<evidence type="ECO:0000259" key="5">
    <source>
        <dbReference type="Pfam" id="PF00288"/>
    </source>
</evidence>
<evidence type="ECO:0000259" key="6">
    <source>
        <dbReference type="Pfam" id="PF10509"/>
    </source>
</evidence>
<reference evidence="7" key="2">
    <citation type="submission" date="2021-09" db="EMBL/GenBank/DDBJ databases">
        <authorList>
            <person name="Gilroy R."/>
        </authorList>
    </citation>
    <scope>NUCLEOTIDE SEQUENCE</scope>
    <source>
        <strain evidence="7">ChiBcec21-2208</strain>
    </source>
</reference>
<dbReference type="GO" id="GO:0005524">
    <property type="term" value="F:ATP binding"/>
    <property type="evidence" value="ECO:0007669"/>
    <property type="project" value="UniProtKB-KW"/>
</dbReference>
<dbReference type="InterPro" id="IPR036554">
    <property type="entry name" value="GHMP_kinase_C_sf"/>
</dbReference>
<evidence type="ECO:0000256" key="4">
    <source>
        <dbReference type="ARBA" id="ARBA00022840"/>
    </source>
</evidence>
<dbReference type="GO" id="GO:0004335">
    <property type="term" value="F:galactokinase activity"/>
    <property type="evidence" value="ECO:0007669"/>
    <property type="project" value="InterPro"/>
</dbReference>
<proteinExistence type="inferred from homology"/>
<name>A0A921II74_9FIRM</name>
<accession>A0A921II74</accession>
<dbReference type="PANTHER" id="PTHR10457">
    <property type="entry name" value="MEVALONATE KINASE/GALACTOKINASE"/>
    <property type="match status" value="1"/>
</dbReference>
<dbReference type="InterPro" id="IPR014721">
    <property type="entry name" value="Ribsml_uS5_D2-typ_fold_subgr"/>
</dbReference>
<dbReference type="InterPro" id="IPR019539">
    <property type="entry name" value="GalKase_N"/>
</dbReference>